<gene>
    <name evidence="2" type="ORF">AXF14_05235</name>
</gene>
<dbReference type="InterPro" id="IPR017926">
    <property type="entry name" value="GATASE"/>
</dbReference>
<sequence>MKPFLLLATRDDDGPADAEYEAFLLRTGLDERDLVRHRLEAEPMPEIDLDDWSGIMVGGSPFNTTTPQHEKSDVQLRVEAEFNALLDRVVAEDFPFLGACYGIGTLARHQGATIDDLYAEEVDAPEITLTPEGRADPLCEGMSSPFRAFVAHNDAISVPPPHAVILASSKDCPVQMLRIKRNLYATQFHPELDGEAFAHRQAFYADHGYFSPEELPQVQAWTRAQDVSQSWAVLRNFAGIYGRD</sequence>
<feature type="domain" description="Glutamine amidotransferase" evidence="1">
    <location>
        <begin position="46"/>
        <end position="197"/>
    </location>
</feature>
<dbReference type="CDD" id="cd01741">
    <property type="entry name" value="GATase1_1"/>
    <property type="match status" value="1"/>
</dbReference>
<dbReference type="AlphaFoldDB" id="A0A0X8JEE8"/>
<dbReference type="InterPro" id="IPR044992">
    <property type="entry name" value="ChyE-like"/>
</dbReference>
<dbReference type="NCBIfam" id="NF005743">
    <property type="entry name" value="PRK07567.1"/>
    <property type="match status" value="1"/>
</dbReference>
<dbReference type="PANTHER" id="PTHR42695">
    <property type="entry name" value="GLUTAMINE AMIDOTRANSFERASE YLR126C-RELATED"/>
    <property type="match status" value="1"/>
</dbReference>
<dbReference type="GO" id="GO:0005829">
    <property type="term" value="C:cytosol"/>
    <property type="evidence" value="ECO:0007669"/>
    <property type="project" value="TreeGrafter"/>
</dbReference>
<dbReference type="KEGG" id="ard:AXF14_05235"/>
<dbReference type="STRING" id="111015.AXF14_05235"/>
<keyword evidence="2" id="KW-0808">Transferase</keyword>
<accession>A0A0X8JEE8</accession>
<keyword evidence="2" id="KW-0315">Glutamine amidotransferase</keyword>
<keyword evidence="3" id="KW-1185">Reference proteome</keyword>
<dbReference type="PROSITE" id="PS51273">
    <property type="entry name" value="GATASE_TYPE_1"/>
    <property type="match status" value="1"/>
</dbReference>
<protein>
    <submittedName>
        <fullName evidence="2">Glutamine amidotransferase</fullName>
    </submittedName>
</protein>
<evidence type="ECO:0000313" key="3">
    <source>
        <dbReference type="Proteomes" id="UP000065220"/>
    </source>
</evidence>
<evidence type="ECO:0000313" key="2">
    <source>
        <dbReference type="EMBL" id="AMD87104.1"/>
    </source>
</evidence>
<proteinExistence type="predicted"/>
<dbReference type="PANTHER" id="PTHR42695:SF5">
    <property type="entry name" value="GLUTAMINE AMIDOTRANSFERASE YLR126C-RELATED"/>
    <property type="match status" value="1"/>
</dbReference>
<dbReference type="InterPro" id="IPR029062">
    <property type="entry name" value="Class_I_gatase-like"/>
</dbReference>
<dbReference type="Pfam" id="PF00117">
    <property type="entry name" value="GATase"/>
    <property type="match status" value="1"/>
</dbReference>
<dbReference type="Proteomes" id="UP000065220">
    <property type="component" value="Chromosome"/>
</dbReference>
<dbReference type="EMBL" id="CP014228">
    <property type="protein sequence ID" value="AMD87104.1"/>
    <property type="molecule type" value="Genomic_DNA"/>
</dbReference>
<organism evidence="2 3">
    <name type="scientific">Actinomyces radicidentis</name>
    <dbReference type="NCBI Taxonomy" id="111015"/>
    <lineage>
        <taxon>Bacteria</taxon>
        <taxon>Bacillati</taxon>
        <taxon>Actinomycetota</taxon>
        <taxon>Actinomycetes</taxon>
        <taxon>Actinomycetales</taxon>
        <taxon>Actinomycetaceae</taxon>
        <taxon>Actinomyces</taxon>
    </lineage>
</organism>
<dbReference type="GO" id="GO:0016740">
    <property type="term" value="F:transferase activity"/>
    <property type="evidence" value="ECO:0007669"/>
    <property type="project" value="UniProtKB-KW"/>
</dbReference>
<reference evidence="3" key="1">
    <citation type="submission" date="2016-02" db="EMBL/GenBank/DDBJ databases">
        <authorList>
            <person name="Holder M.E."/>
            <person name="Ajami N.J."/>
            <person name="Petrosino J.F."/>
        </authorList>
    </citation>
    <scope>NUCLEOTIDE SEQUENCE [LARGE SCALE GENOMIC DNA]</scope>
    <source>
        <strain evidence="3">CCUG 36733</strain>
    </source>
</reference>
<dbReference type="RefSeq" id="WP_067941427.1">
    <property type="nucleotide sequence ID" value="NZ_CAUHMM010000031.1"/>
</dbReference>
<evidence type="ECO:0000259" key="1">
    <source>
        <dbReference type="Pfam" id="PF00117"/>
    </source>
</evidence>
<dbReference type="OrthoDB" id="5196541at2"/>
<name>A0A0X8JEE8_ACTRD</name>
<dbReference type="SUPFAM" id="SSF52317">
    <property type="entry name" value="Class I glutamine amidotransferase-like"/>
    <property type="match status" value="1"/>
</dbReference>
<dbReference type="Gene3D" id="3.40.50.880">
    <property type="match status" value="1"/>
</dbReference>